<evidence type="ECO:0000313" key="3">
    <source>
        <dbReference type="Proteomes" id="UP000322822"/>
    </source>
</evidence>
<accession>A0A5P2H5H6</accession>
<sequence length="172" mass="18839">MIGWLRKLFPSDGAANGNNGNTANHAARRAPAATARRADSGEPFVINLYDDRAVVHRPDGQREEVSWDALERVIVRVSDRAPWAGTAWLILVGDGDSKQGCVVPLDAANHDALLRHLRDMPGFNEQKLDNALRDAEAGRSRSDAILWKRSDAARVEAERTEAGDHHDPAAHP</sequence>
<feature type="region of interest" description="Disordered" evidence="1">
    <location>
        <begin position="13"/>
        <end position="36"/>
    </location>
</feature>
<organism evidence="2 3">
    <name type="scientific">Cupriavidus pauculus</name>
    <dbReference type="NCBI Taxonomy" id="82633"/>
    <lineage>
        <taxon>Bacteria</taxon>
        <taxon>Pseudomonadati</taxon>
        <taxon>Pseudomonadota</taxon>
        <taxon>Betaproteobacteria</taxon>
        <taxon>Burkholderiales</taxon>
        <taxon>Burkholderiaceae</taxon>
        <taxon>Cupriavidus</taxon>
    </lineage>
</organism>
<name>A0A5P2H5H6_9BURK</name>
<dbReference type="AlphaFoldDB" id="A0A5P2H5H6"/>
<feature type="compositionally biased region" description="Low complexity" evidence="1">
    <location>
        <begin position="13"/>
        <end position="35"/>
    </location>
</feature>
<evidence type="ECO:0000256" key="1">
    <source>
        <dbReference type="SAM" id="MobiDB-lite"/>
    </source>
</evidence>
<dbReference type="OrthoDB" id="8970529at2"/>
<evidence type="ECO:0000313" key="2">
    <source>
        <dbReference type="EMBL" id="QET02755.1"/>
    </source>
</evidence>
<dbReference type="EMBL" id="CP044065">
    <property type="protein sequence ID" value="QET02755.1"/>
    <property type="molecule type" value="Genomic_DNA"/>
</dbReference>
<proteinExistence type="predicted"/>
<protein>
    <submittedName>
        <fullName evidence="2">Uncharacterized protein</fullName>
    </submittedName>
</protein>
<dbReference type="Proteomes" id="UP000322822">
    <property type="component" value="Chromosome 1"/>
</dbReference>
<dbReference type="RefSeq" id="WP_150372781.1">
    <property type="nucleotide sequence ID" value="NZ_CP044065.1"/>
</dbReference>
<gene>
    <name evidence="2" type="ORF">FOB72_12335</name>
</gene>
<reference evidence="2 3" key="1">
    <citation type="submission" date="2019-09" db="EMBL/GenBank/DDBJ databases">
        <title>FDA dAtabase for Regulatory Grade micrObial Sequences (FDA-ARGOS): Supporting development and validation of Infectious Disease Dx tests.</title>
        <authorList>
            <person name="Sciortino C."/>
            <person name="Tallon L."/>
            <person name="Sadzewicz L."/>
            <person name="Vavikolanu K."/>
            <person name="Mehta A."/>
            <person name="Aluvathingal J."/>
            <person name="Nadendla S."/>
            <person name="Nandy P."/>
            <person name="Geyer C."/>
            <person name="Yan Y."/>
            <person name="Sichtig H."/>
        </authorList>
    </citation>
    <scope>NUCLEOTIDE SEQUENCE [LARGE SCALE GENOMIC DNA]</scope>
    <source>
        <strain evidence="2 3">FDAARGOS_664</strain>
    </source>
</reference>